<dbReference type="AlphaFoldDB" id="A0A7J9N3H9"/>
<dbReference type="EMBL" id="JABFAF010267356">
    <property type="protein sequence ID" value="MBA0877149.1"/>
    <property type="molecule type" value="Genomic_DNA"/>
</dbReference>
<keyword evidence="2" id="KW-1185">Reference proteome</keyword>
<sequence length="31" mass="3607">MGRDNTARERLPPESNRKVTVNAFFRKACEI</sequence>
<reference evidence="1 2" key="1">
    <citation type="journal article" date="2019" name="Genome Biol. Evol.">
        <title>Insights into the evolution of the New World diploid cottons (Gossypium, subgenus Houzingenia) based on genome sequencing.</title>
        <authorList>
            <person name="Grover C.E."/>
            <person name="Arick M.A. 2nd"/>
            <person name="Thrash A."/>
            <person name="Conover J.L."/>
            <person name="Sanders W.S."/>
            <person name="Peterson D.G."/>
            <person name="Frelichowski J.E."/>
            <person name="Scheffler J.A."/>
            <person name="Scheffler B.E."/>
            <person name="Wendel J.F."/>
        </authorList>
    </citation>
    <scope>NUCLEOTIDE SEQUENCE [LARGE SCALE GENOMIC DNA]</scope>
    <source>
        <strain evidence="1">1</strain>
        <tissue evidence="1">Leaf</tissue>
    </source>
</reference>
<comment type="caution">
    <text evidence="1">The sequence shown here is derived from an EMBL/GenBank/DDBJ whole genome shotgun (WGS) entry which is preliminary data.</text>
</comment>
<evidence type="ECO:0000313" key="2">
    <source>
        <dbReference type="Proteomes" id="UP000593576"/>
    </source>
</evidence>
<name>A0A7J9N3H9_GOSSC</name>
<accession>A0A7J9N3H9</accession>
<organism evidence="1 2">
    <name type="scientific">Gossypium schwendimanii</name>
    <name type="common">Cotton</name>
    <dbReference type="NCBI Taxonomy" id="34291"/>
    <lineage>
        <taxon>Eukaryota</taxon>
        <taxon>Viridiplantae</taxon>
        <taxon>Streptophyta</taxon>
        <taxon>Embryophyta</taxon>
        <taxon>Tracheophyta</taxon>
        <taxon>Spermatophyta</taxon>
        <taxon>Magnoliopsida</taxon>
        <taxon>eudicotyledons</taxon>
        <taxon>Gunneridae</taxon>
        <taxon>Pentapetalae</taxon>
        <taxon>rosids</taxon>
        <taxon>malvids</taxon>
        <taxon>Malvales</taxon>
        <taxon>Malvaceae</taxon>
        <taxon>Malvoideae</taxon>
        <taxon>Gossypium</taxon>
    </lineage>
</organism>
<dbReference type="Proteomes" id="UP000593576">
    <property type="component" value="Unassembled WGS sequence"/>
</dbReference>
<proteinExistence type="predicted"/>
<evidence type="ECO:0000313" key="1">
    <source>
        <dbReference type="EMBL" id="MBA0877149.1"/>
    </source>
</evidence>
<protein>
    <submittedName>
        <fullName evidence="1">Uncharacterized protein</fullName>
    </submittedName>
</protein>
<dbReference type="OrthoDB" id="1430424at2759"/>
<gene>
    <name evidence="1" type="ORF">Goshw_008884</name>
</gene>